<name>A0AAD5G2M3_AMBAR</name>
<proteinExistence type="predicted"/>
<evidence type="ECO:0000313" key="2">
    <source>
        <dbReference type="Proteomes" id="UP001206925"/>
    </source>
</evidence>
<dbReference type="EMBL" id="JAMZMK010011715">
    <property type="protein sequence ID" value="KAI7726310.1"/>
    <property type="molecule type" value="Genomic_DNA"/>
</dbReference>
<keyword evidence="2" id="KW-1185">Reference proteome</keyword>
<dbReference type="AlphaFoldDB" id="A0AAD5G2M3"/>
<protein>
    <recommendedName>
        <fullName evidence="3">Zinc finger, GRF-type</fullName>
    </recommendedName>
</protein>
<sequence length="38" mass="4531">MDNENPGRRFYTCPLVYFNWVDPPMCQRSKMIIPGLLK</sequence>
<evidence type="ECO:0008006" key="3">
    <source>
        <dbReference type="Google" id="ProtNLM"/>
    </source>
</evidence>
<evidence type="ECO:0000313" key="1">
    <source>
        <dbReference type="EMBL" id="KAI7726310.1"/>
    </source>
</evidence>
<comment type="caution">
    <text evidence="1">The sequence shown here is derived from an EMBL/GenBank/DDBJ whole genome shotgun (WGS) entry which is preliminary data.</text>
</comment>
<reference evidence="1" key="1">
    <citation type="submission" date="2022-06" db="EMBL/GenBank/DDBJ databases">
        <title>Uncovering the hologenomic basis of an extraordinary plant invasion.</title>
        <authorList>
            <person name="Bieker V.C."/>
            <person name="Martin M.D."/>
            <person name="Gilbert T."/>
            <person name="Hodgins K."/>
            <person name="Battlay P."/>
            <person name="Petersen B."/>
            <person name="Wilson J."/>
        </authorList>
    </citation>
    <scope>NUCLEOTIDE SEQUENCE</scope>
    <source>
        <strain evidence="1">AA19_3_7</strain>
        <tissue evidence="1">Leaf</tissue>
    </source>
</reference>
<gene>
    <name evidence="1" type="ORF">M8C21_012285</name>
</gene>
<accession>A0AAD5G2M3</accession>
<organism evidence="1 2">
    <name type="scientific">Ambrosia artemisiifolia</name>
    <name type="common">Common ragweed</name>
    <dbReference type="NCBI Taxonomy" id="4212"/>
    <lineage>
        <taxon>Eukaryota</taxon>
        <taxon>Viridiplantae</taxon>
        <taxon>Streptophyta</taxon>
        <taxon>Embryophyta</taxon>
        <taxon>Tracheophyta</taxon>
        <taxon>Spermatophyta</taxon>
        <taxon>Magnoliopsida</taxon>
        <taxon>eudicotyledons</taxon>
        <taxon>Gunneridae</taxon>
        <taxon>Pentapetalae</taxon>
        <taxon>asterids</taxon>
        <taxon>campanulids</taxon>
        <taxon>Asterales</taxon>
        <taxon>Asteraceae</taxon>
        <taxon>Asteroideae</taxon>
        <taxon>Heliantheae alliance</taxon>
        <taxon>Heliantheae</taxon>
        <taxon>Ambrosia</taxon>
    </lineage>
</organism>
<dbReference type="Proteomes" id="UP001206925">
    <property type="component" value="Unassembled WGS sequence"/>
</dbReference>